<dbReference type="Pfam" id="PF20153">
    <property type="entry name" value="DUF6535"/>
    <property type="match status" value="1"/>
</dbReference>
<feature type="transmembrane region" description="Helical" evidence="1">
    <location>
        <begin position="114"/>
        <end position="138"/>
    </location>
</feature>
<dbReference type="Proteomes" id="UP000703269">
    <property type="component" value="Unassembled WGS sequence"/>
</dbReference>
<dbReference type="AlphaFoldDB" id="A0A9P3G2V7"/>
<keyword evidence="4" id="KW-1185">Reference proteome</keyword>
<evidence type="ECO:0000313" key="4">
    <source>
        <dbReference type="Proteomes" id="UP000703269"/>
    </source>
</evidence>
<gene>
    <name evidence="3" type="ORF">PsYK624_033440</name>
</gene>
<evidence type="ECO:0000313" key="3">
    <source>
        <dbReference type="EMBL" id="GJE87261.1"/>
    </source>
</evidence>
<organism evidence="3 4">
    <name type="scientific">Phanerochaete sordida</name>
    <dbReference type="NCBI Taxonomy" id="48140"/>
    <lineage>
        <taxon>Eukaryota</taxon>
        <taxon>Fungi</taxon>
        <taxon>Dikarya</taxon>
        <taxon>Basidiomycota</taxon>
        <taxon>Agaricomycotina</taxon>
        <taxon>Agaricomycetes</taxon>
        <taxon>Polyporales</taxon>
        <taxon>Phanerochaetaceae</taxon>
        <taxon>Phanerochaete</taxon>
    </lineage>
</organism>
<proteinExistence type="predicted"/>
<feature type="domain" description="DUF6535" evidence="2">
    <location>
        <begin position="18"/>
        <end position="202"/>
    </location>
</feature>
<feature type="transmembrane region" description="Helical" evidence="1">
    <location>
        <begin position="43"/>
        <end position="64"/>
    </location>
</feature>
<name>A0A9P3G2V7_9APHY</name>
<dbReference type="OrthoDB" id="10475348at2759"/>
<protein>
    <recommendedName>
        <fullName evidence="2">DUF6535 domain-containing protein</fullName>
    </recommendedName>
</protein>
<comment type="caution">
    <text evidence="3">The sequence shown here is derived from an EMBL/GenBank/DDBJ whole genome shotgun (WGS) entry which is preliminary data.</text>
</comment>
<keyword evidence="1" id="KW-1133">Transmembrane helix</keyword>
<sequence>MLRKTVRVKAEQAPAEGWPYVEDYMKTYDDGVMEDYAEDVDTLLVLDGLFSAVVTAFAAISYTLLQPDNTQATVQLLLHISTQLSSLTVVPPYINSTVLPSNAGIGSFQPTTAARWINSLWFLSLVLSLTSALLGILAKQWIREYLKWNSATGAPRDNILVRQIRAEAWDDWHVPALIASIPALLELAIVLFVCGLTAFLWTLDLVVAIVMTISVVLFTVLVVVLTVLPTVFKRCPYRSPTAWAILVFWKFIRRRLLGRLLRRFYVEDEDGQDGVKQGWRSQDLKSVRLETLVDSDGDIVPASAVVLEELELEMKDIVQPFWDSEPGTYTIQVSPSAEESLFEIPVSIIGQHLYAMTEPSLLFRALSWLSAASQDARLLQQLRQCSESIHSPSVAYAVEPCPGMERTKNFGDVPHRRLVDLVVARSFRHLGLFYMLARACMPRDADISAVASAQLKLYNAVCDVCDETKKISASSISACVLKRFRMLYTVSSEHAIRYRRVSAAPLRGLGNALSNPQRRILSALLVLEMKSAVAEMLSSEVIGEAYASHFLVLFSRRIAELLCGLREVVLKGYFELPMTETFGLDCLVELCALYNTIVLHPEKRNFDTAFPGLRTFIVDFMSDYVILNFATDGTVQVSRLPSSAAQPAGGNGDYVHGHLDTSTWAALADMYPIDDPDATREDYNIFAMLLSSGFRALRGEWVHQRHSPAIGALCRQAVRLLERAAERSWRNAGSYHSLDWLVSPEELSFRNRSSPACCELLYRHVPDDFMDLLCTVQKNCDLLDHAASDLRYMLEWTALVQHFSFAESEHTQAWHQLFVRAANEWIRSIGQYSTRSPLTIDRDVQRWLATLLPQALEATAGSLDIAVEAGWDNGGYYTAEFPWLESMFLNPSFSDVTVDPPIHGTPTKLYAPNVYFGYFAPTALRQLTVSLIRTILHGRFTSVRVREDVQLLRFYLKASPTERKGAVHQRQAADVCGDEAASDLTAVTMGQSRQRLRVRPSHATIGNLSCLRALPYSDTSPTSYTSIANRIMLGDGGPGS</sequence>
<keyword evidence="1" id="KW-0472">Membrane</keyword>
<evidence type="ECO:0000259" key="2">
    <source>
        <dbReference type="Pfam" id="PF20153"/>
    </source>
</evidence>
<dbReference type="EMBL" id="BPQB01000006">
    <property type="protein sequence ID" value="GJE87261.1"/>
    <property type="molecule type" value="Genomic_DNA"/>
</dbReference>
<evidence type="ECO:0000256" key="1">
    <source>
        <dbReference type="SAM" id="Phobius"/>
    </source>
</evidence>
<accession>A0A9P3G2V7</accession>
<keyword evidence="1" id="KW-0812">Transmembrane</keyword>
<feature type="transmembrane region" description="Helical" evidence="1">
    <location>
        <begin position="205"/>
        <end position="228"/>
    </location>
</feature>
<feature type="transmembrane region" description="Helical" evidence="1">
    <location>
        <begin position="172"/>
        <end position="199"/>
    </location>
</feature>
<reference evidence="3 4" key="1">
    <citation type="submission" date="2021-08" db="EMBL/GenBank/DDBJ databases">
        <title>Draft Genome Sequence of Phanerochaete sordida strain YK-624.</title>
        <authorList>
            <person name="Mori T."/>
            <person name="Dohra H."/>
            <person name="Suzuki T."/>
            <person name="Kawagishi H."/>
            <person name="Hirai H."/>
        </authorList>
    </citation>
    <scope>NUCLEOTIDE SEQUENCE [LARGE SCALE GENOMIC DNA]</scope>
    <source>
        <strain evidence="3 4">YK-624</strain>
    </source>
</reference>
<dbReference type="InterPro" id="IPR045338">
    <property type="entry name" value="DUF6535"/>
</dbReference>